<dbReference type="Proteomes" id="UP000054350">
    <property type="component" value="Unassembled WGS sequence"/>
</dbReference>
<reference evidence="14 15" key="1">
    <citation type="submission" date="2009-11" db="EMBL/GenBank/DDBJ databases">
        <title>Annotation of Allomyces macrogynus ATCC 38327.</title>
        <authorList>
            <consortium name="The Broad Institute Genome Sequencing Platform"/>
            <person name="Russ C."/>
            <person name="Cuomo C."/>
            <person name="Burger G."/>
            <person name="Gray M.W."/>
            <person name="Holland P.W.H."/>
            <person name="King N."/>
            <person name="Lang F.B.F."/>
            <person name="Roger A.J."/>
            <person name="Ruiz-Trillo I."/>
            <person name="Young S.K."/>
            <person name="Zeng Q."/>
            <person name="Gargeya S."/>
            <person name="Fitzgerald M."/>
            <person name="Haas B."/>
            <person name="Abouelleil A."/>
            <person name="Alvarado L."/>
            <person name="Arachchi H.M."/>
            <person name="Berlin A."/>
            <person name="Chapman S.B."/>
            <person name="Gearin G."/>
            <person name="Goldberg J."/>
            <person name="Griggs A."/>
            <person name="Gujja S."/>
            <person name="Hansen M."/>
            <person name="Heiman D."/>
            <person name="Howarth C."/>
            <person name="Larimer J."/>
            <person name="Lui A."/>
            <person name="MacDonald P.J.P."/>
            <person name="McCowen C."/>
            <person name="Montmayeur A."/>
            <person name="Murphy C."/>
            <person name="Neiman D."/>
            <person name="Pearson M."/>
            <person name="Priest M."/>
            <person name="Roberts A."/>
            <person name="Saif S."/>
            <person name="Shea T."/>
            <person name="Sisk P."/>
            <person name="Stolte C."/>
            <person name="Sykes S."/>
            <person name="Wortman J."/>
            <person name="Nusbaum C."/>
            <person name="Birren B."/>
        </authorList>
    </citation>
    <scope>NUCLEOTIDE SEQUENCE [LARGE SCALE GENOMIC DNA]</scope>
    <source>
        <strain evidence="14 15">ATCC 38327</strain>
    </source>
</reference>
<evidence type="ECO:0000256" key="9">
    <source>
        <dbReference type="ARBA" id="ARBA00040965"/>
    </source>
</evidence>
<evidence type="ECO:0000256" key="10">
    <source>
        <dbReference type="ARBA" id="ARBA00041392"/>
    </source>
</evidence>
<dbReference type="GO" id="GO:0005953">
    <property type="term" value="C:CAAX-protein geranylgeranyltransferase complex"/>
    <property type="evidence" value="ECO:0007669"/>
    <property type="project" value="TreeGrafter"/>
</dbReference>
<evidence type="ECO:0000256" key="6">
    <source>
        <dbReference type="ARBA" id="ARBA00022679"/>
    </source>
</evidence>
<evidence type="ECO:0000313" key="15">
    <source>
        <dbReference type="Proteomes" id="UP000054350"/>
    </source>
</evidence>
<dbReference type="PANTHER" id="PTHR11129:SF1">
    <property type="entry name" value="PROTEIN FARNESYLTRANSFERASE_GERANYLGERANYLTRANSFERASE TYPE-1 SUBUNIT ALPHA"/>
    <property type="match status" value="1"/>
</dbReference>
<evidence type="ECO:0000256" key="13">
    <source>
        <dbReference type="ARBA" id="ARBA00043219"/>
    </source>
</evidence>
<name>A0A0L0SFC6_ALLM3</name>
<dbReference type="InterPro" id="IPR002088">
    <property type="entry name" value="Prenyl_trans_a"/>
</dbReference>
<dbReference type="GO" id="GO:0004660">
    <property type="term" value="F:protein farnesyltransferase activity"/>
    <property type="evidence" value="ECO:0007669"/>
    <property type="project" value="UniProtKB-EC"/>
</dbReference>
<comment type="cofactor">
    <cofactor evidence="1">
        <name>Mg(2+)</name>
        <dbReference type="ChEBI" id="CHEBI:18420"/>
    </cofactor>
</comment>
<dbReference type="OrthoDB" id="272289at2759"/>
<dbReference type="PANTHER" id="PTHR11129">
    <property type="entry name" value="PROTEIN FARNESYLTRANSFERASE ALPHA SUBUNIT/RAB GERANYLGERANYL TRANSFERASE ALPHA SUBUNIT"/>
    <property type="match status" value="1"/>
</dbReference>
<keyword evidence="7" id="KW-0677">Repeat</keyword>
<evidence type="ECO:0000256" key="12">
    <source>
        <dbReference type="ARBA" id="ARBA00043086"/>
    </source>
</evidence>
<dbReference type="STRING" id="578462.A0A0L0SFC6"/>
<evidence type="ECO:0000256" key="3">
    <source>
        <dbReference type="ARBA" id="ARBA00012700"/>
    </source>
</evidence>
<reference evidence="15" key="2">
    <citation type="submission" date="2009-11" db="EMBL/GenBank/DDBJ databases">
        <title>The Genome Sequence of Allomyces macrogynus strain ATCC 38327.</title>
        <authorList>
            <consortium name="The Broad Institute Genome Sequencing Platform"/>
            <person name="Russ C."/>
            <person name="Cuomo C."/>
            <person name="Shea T."/>
            <person name="Young S.K."/>
            <person name="Zeng Q."/>
            <person name="Koehrsen M."/>
            <person name="Haas B."/>
            <person name="Borodovsky M."/>
            <person name="Guigo R."/>
            <person name="Alvarado L."/>
            <person name="Berlin A."/>
            <person name="Borenstein D."/>
            <person name="Chen Z."/>
            <person name="Engels R."/>
            <person name="Freedman E."/>
            <person name="Gellesch M."/>
            <person name="Goldberg J."/>
            <person name="Griggs A."/>
            <person name="Gujja S."/>
            <person name="Heiman D."/>
            <person name="Hepburn T."/>
            <person name="Howarth C."/>
            <person name="Jen D."/>
            <person name="Larson L."/>
            <person name="Lewis B."/>
            <person name="Mehta T."/>
            <person name="Park D."/>
            <person name="Pearson M."/>
            <person name="Roberts A."/>
            <person name="Saif S."/>
            <person name="Shenoy N."/>
            <person name="Sisk P."/>
            <person name="Stolte C."/>
            <person name="Sykes S."/>
            <person name="Walk T."/>
            <person name="White J."/>
            <person name="Yandava C."/>
            <person name="Burger G."/>
            <person name="Gray M.W."/>
            <person name="Holland P.W.H."/>
            <person name="King N."/>
            <person name="Lang F.B.F."/>
            <person name="Roger A.J."/>
            <person name="Ruiz-Trillo I."/>
            <person name="Lander E."/>
            <person name="Nusbaum C."/>
        </authorList>
    </citation>
    <scope>NUCLEOTIDE SEQUENCE [LARGE SCALE GENOMIC DNA]</scope>
    <source>
        <strain evidence="15">ATCC 38327</strain>
    </source>
</reference>
<evidence type="ECO:0000256" key="11">
    <source>
        <dbReference type="ARBA" id="ARBA00042436"/>
    </source>
</evidence>
<dbReference type="EC" id="2.5.1.58" evidence="4"/>
<dbReference type="EMBL" id="GG745337">
    <property type="protein sequence ID" value="KNE61206.1"/>
    <property type="molecule type" value="Genomic_DNA"/>
</dbReference>
<keyword evidence="5" id="KW-0637">Prenyltransferase</keyword>
<sequence>MTTALPYSERPEWADVTPVPLNEGPRPFAPILFSKEYQEAFEYFTAVTQANETSQRAFDLTTHLVTLNPGLYSAWQFRQQLIDELKLDLHKELEFVTGRLLETPKNYQMWNHRQYVVSKLGDYSKEKEILDHVLEIDAKNYHVWVYRQWLVAHFGLWDGELECVNDLLTKDVRNNSAWSYRYFLLYGSAAANAPIGADEPNGPQRTLAVDDDEEFQFVCDQILRAPSNESPWVYLRGVLRHLAQRAKVPAIQTPAAVKALCERLVKGQSQSPHLYGFLVDEAEAHNDWTGVRDTCLHLEEVVDKTRRRYWAMRRQVAERALAAAAPATTVPAATALVS</sequence>
<dbReference type="PROSITE" id="PS51147">
    <property type="entry name" value="PFTA"/>
    <property type="match status" value="5"/>
</dbReference>
<dbReference type="GO" id="GO:0004662">
    <property type="term" value="F:CAAX-protein geranylgeranyltransferase activity"/>
    <property type="evidence" value="ECO:0007669"/>
    <property type="project" value="UniProtKB-EC"/>
</dbReference>
<accession>A0A0L0SFC6</accession>
<dbReference type="eggNOG" id="KOG0530">
    <property type="taxonomic scope" value="Eukaryota"/>
</dbReference>
<dbReference type="AlphaFoldDB" id="A0A0L0SFC6"/>
<dbReference type="VEuPathDB" id="FungiDB:AMAG_06956"/>
<keyword evidence="8" id="KW-0460">Magnesium</keyword>
<dbReference type="SUPFAM" id="SSF48439">
    <property type="entry name" value="Protein prenylyltransferase"/>
    <property type="match status" value="1"/>
</dbReference>
<dbReference type="EC" id="2.5.1.59" evidence="3"/>
<dbReference type="Pfam" id="PF01239">
    <property type="entry name" value="PPTA"/>
    <property type="match status" value="5"/>
</dbReference>
<evidence type="ECO:0000313" key="14">
    <source>
        <dbReference type="EMBL" id="KNE61206.1"/>
    </source>
</evidence>
<comment type="similarity">
    <text evidence="2">Belongs to the protein prenyltransferase subunit alpha family.</text>
</comment>
<dbReference type="OMA" id="HRHTIID"/>
<dbReference type="GO" id="GO:0005965">
    <property type="term" value="C:protein farnesyltransferase complex"/>
    <property type="evidence" value="ECO:0007669"/>
    <property type="project" value="TreeGrafter"/>
</dbReference>
<dbReference type="Gene3D" id="1.25.40.120">
    <property type="entry name" value="Protein prenylyltransferase"/>
    <property type="match status" value="1"/>
</dbReference>
<protein>
    <recommendedName>
        <fullName evidence="9">Protein farnesyltransferase/geranylgeranyltransferase type-1 subunit alpha</fullName>
        <ecNumber evidence="4">2.5.1.58</ecNumber>
        <ecNumber evidence="3">2.5.1.59</ecNumber>
    </recommendedName>
    <alternativeName>
        <fullName evidence="12">CAAX farnesyltransferase subunit alpha</fullName>
    </alternativeName>
    <alternativeName>
        <fullName evidence="11">FTase-alpha</fullName>
    </alternativeName>
    <alternativeName>
        <fullName evidence="10">Ras proteins prenyltransferase subunit alpha</fullName>
    </alternativeName>
    <alternativeName>
        <fullName evidence="13">Type I protein geranyl-geranyltransferase subunit alpha</fullName>
    </alternativeName>
</protein>
<evidence type="ECO:0000256" key="4">
    <source>
        <dbReference type="ARBA" id="ARBA00012702"/>
    </source>
</evidence>
<evidence type="ECO:0000256" key="2">
    <source>
        <dbReference type="ARBA" id="ARBA00006734"/>
    </source>
</evidence>
<keyword evidence="6" id="KW-0808">Transferase</keyword>
<keyword evidence="15" id="KW-1185">Reference proteome</keyword>
<evidence type="ECO:0000256" key="1">
    <source>
        <dbReference type="ARBA" id="ARBA00001946"/>
    </source>
</evidence>
<gene>
    <name evidence="14" type="ORF">AMAG_06956</name>
</gene>
<organism evidence="14 15">
    <name type="scientific">Allomyces macrogynus (strain ATCC 38327)</name>
    <name type="common">Allomyces javanicus var. macrogynus</name>
    <dbReference type="NCBI Taxonomy" id="578462"/>
    <lineage>
        <taxon>Eukaryota</taxon>
        <taxon>Fungi</taxon>
        <taxon>Fungi incertae sedis</taxon>
        <taxon>Blastocladiomycota</taxon>
        <taxon>Blastocladiomycetes</taxon>
        <taxon>Blastocladiales</taxon>
        <taxon>Blastocladiaceae</taxon>
        <taxon>Allomyces</taxon>
    </lineage>
</organism>
<evidence type="ECO:0000256" key="8">
    <source>
        <dbReference type="ARBA" id="ARBA00022842"/>
    </source>
</evidence>
<proteinExistence type="inferred from homology"/>
<evidence type="ECO:0000256" key="7">
    <source>
        <dbReference type="ARBA" id="ARBA00022737"/>
    </source>
</evidence>
<evidence type="ECO:0000256" key="5">
    <source>
        <dbReference type="ARBA" id="ARBA00022602"/>
    </source>
</evidence>